<name>A0A6H5HWF4_9HYME</name>
<dbReference type="GO" id="GO:0003677">
    <property type="term" value="F:DNA binding"/>
    <property type="evidence" value="ECO:0007669"/>
    <property type="project" value="InterPro"/>
</dbReference>
<dbReference type="Gene3D" id="1.10.443.10">
    <property type="entry name" value="Intergrase catalytic core"/>
    <property type="match status" value="1"/>
</dbReference>
<dbReference type="GO" id="GO:0006310">
    <property type="term" value="P:DNA recombination"/>
    <property type="evidence" value="ECO:0007669"/>
    <property type="project" value="UniProtKB-KW"/>
</dbReference>
<dbReference type="PANTHER" id="PTHR35617:SF3">
    <property type="entry name" value="CORE-BINDING (CB) DOMAIN-CONTAINING PROTEIN"/>
    <property type="match status" value="1"/>
</dbReference>
<dbReference type="Pfam" id="PF00589">
    <property type="entry name" value="Phage_integrase"/>
    <property type="match status" value="1"/>
</dbReference>
<evidence type="ECO:0000256" key="1">
    <source>
        <dbReference type="ARBA" id="ARBA00023172"/>
    </source>
</evidence>
<dbReference type="EMBL" id="CADCXV010000395">
    <property type="protein sequence ID" value="CAB0029999.1"/>
    <property type="molecule type" value="Genomic_DNA"/>
</dbReference>
<proteinExistence type="predicted"/>
<evidence type="ECO:0000259" key="2">
    <source>
        <dbReference type="Pfam" id="PF00589"/>
    </source>
</evidence>
<keyword evidence="1" id="KW-0233">DNA recombination</keyword>
<dbReference type="Proteomes" id="UP000479190">
    <property type="component" value="Unassembled WGS sequence"/>
</dbReference>
<evidence type="ECO:0000313" key="3">
    <source>
        <dbReference type="EMBL" id="CAB0029999.1"/>
    </source>
</evidence>
<feature type="domain" description="Tyr recombinase" evidence="2">
    <location>
        <begin position="84"/>
        <end position="173"/>
    </location>
</feature>
<reference evidence="3 4" key="1">
    <citation type="submission" date="2020-02" db="EMBL/GenBank/DDBJ databases">
        <authorList>
            <person name="Ferguson B K."/>
        </authorList>
    </citation>
    <scope>NUCLEOTIDE SEQUENCE [LARGE SCALE GENOMIC DNA]</scope>
</reference>
<dbReference type="GO" id="GO:0015074">
    <property type="term" value="P:DNA integration"/>
    <property type="evidence" value="ECO:0007669"/>
    <property type="project" value="InterPro"/>
</dbReference>
<dbReference type="PANTHER" id="PTHR35617">
    <property type="entry name" value="PHAGE_INTEGRASE DOMAIN-CONTAINING PROTEIN"/>
    <property type="match status" value="1"/>
</dbReference>
<organism evidence="3 4">
    <name type="scientific">Trichogramma brassicae</name>
    <dbReference type="NCBI Taxonomy" id="86971"/>
    <lineage>
        <taxon>Eukaryota</taxon>
        <taxon>Metazoa</taxon>
        <taxon>Ecdysozoa</taxon>
        <taxon>Arthropoda</taxon>
        <taxon>Hexapoda</taxon>
        <taxon>Insecta</taxon>
        <taxon>Pterygota</taxon>
        <taxon>Neoptera</taxon>
        <taxon>Endopterygota</taxon>
        <taxon>Hymenoptera</taxon>
        <taxon>Apocrita</taxon>
        <taxon>Proctotrupomorpha</taxon>
        <taxon>Chalcidoidea</taxon>
        <taxon>Trichogrammatidae</taxon>
        <taxon>Trichogramma</taxon>
    </lineage>
</organism>
<dbReference type="InterPro" id="IPR002104">
    <property type="entry name" value="Integrase_catalytic"/>
</dbReference>
<dbReference type="OrthoDB" id="7699712at2759"/>
<protein>
    <recommendedName>
        <fullName evidence="2">Tyr recombinase domain-containing protein</fullName>
    </recommendedName>
</protein>
<dbReference type="InterPro" id="IPR011010">
    <property type="entry name" value="DNA_brk_join_enz"/>
</dbReference>
<dbReference type="SUPFAM" id="SSF56349">
    <property type="entry name" value="DNA breaking-rejoining enzymes"/>
    <property type="match status" value="1"/>
</dbReference>
<dbReference type="AlphaFoldDB" id="A0A6H5HWF4"/>
<dbReference type="InterPro" id="IPR013762">
    <property type="entry name" value="Integrase-like_cat_sf"/>
</dbReference>
<accession>A0A6H5HWF4</accession>
<sequence length="216" mass="24524">MDDSRTNFTYDLIVLAGARLGNQRLSLFSLLRPHHDCVRRSCSEHANPVRSNRPSECPSGVAERSQPLLQIPFFPEKPGVCIASTLLEYINRTRNIRSKTDKLFISLCNHTKKFPPKTISRWIKHCLSLCSINTDIFTGHSTRHSASSKADAIGIDLDTIRRTAGWSEKSEIMILKLDFSLLFFFSSRVYISVNNPKVTSNALRRIDMSVLLRTRS</sequence>
<keyword evidence="4" id="KW-1185">Reference proteome</keyword>
<gene>
    <name evidence="3" type="ORF">TBRA_LOCUS2015</name>
</gene>
<evidence type="ECO:0000313" key="4">
    <source>
        <dbReference type="Proteomes" id="UP000479190"/>
    </source>
</evidence>